<feature type="region of interest" description="Disordered" evidence="17">
    <location>
        <begin position="414"/>
        <end position="451"/>
    </location>
</feature>
<evidence type="ECO:0000256" key="1">
    <source>
        <dbReference type="ARBA" id="ARBA00001946"/>
    </source>
</evidence>
<dbReference type="GO" id="GO:0046620">
    <property type="term" value="P:regulation of organ growth"/>
    <property type="evidence" value="ECO:0007669"/>
    <property type="project" value="TreeGrafter"/>
</dbReference>
<dbReference type="GO" id="GO:0005524">
    <property type="term" value="F:ATP binding"/>
    <property type="evidence" value="ECO:0007669"/>
    <property type="project" value="UniProtKB-UniRule"/>
</dbReference>
<keyword evidence="11" id="KW-0418">Kinase</keyword>
<dbReference type="PROSITE" id="PS50007">
    <property type="entry name" value="PIPLC_X_DOMAIN"/>
    <property type="match status" value="1"/>
</dbReference>
<dbReference type="GO" id="GO:0045177">
    <property type="term" value="C:apical part of cell"/>
    <property type="evidence" value="ECO:0007669"/>
    <property type="project" value="UniProtKB-ARBA"/>
</dbReference>
<evidence type="ECO:0000256" key="16">
    <source>
        <dbReference type="PROSITE-ProRule" id="PRU10141"/>
    </source>
</evidence>
<dbReference type="EC" id="2.7.11.1" evidence="4"/>
<dbReference type="GO" id="GO:0005737">
    <property type="term" value="C:cytoplasm"/>
    <property type="evidence" value="ECO:0007669"/>
    <property type="project" value="UniProtKB-SubCell"/>
</dbReference>
<comment type="catalytic activity">
    <reaction evidence="14">
        <text>L-threonyl-[protein] + ATP = O-phospho-L-threonyl-[protein] + ADP + H(+)</text>
        <dbReference type="Rhea" id="RHEA:46608"/>
        <dbReference type="Rhea" id="RHEA-COMP:11060"/>
        <dbReference type="Rhea" id="RHEA-COMP:11605"/>
        <dbReference type="ChEBI" id="CHEBI:15378"/>
        <dbReference type="ChEBI" id="CHEBI:30013"/>
        <dbReference type="ChEBI" id="CHEBI:30616"/>
        <dbReference type="ChEBI" id="CHEBI:61977"/>
        <dbReference type="ChEBI" id="CHEBI:456216"/>
        <dbReference type="EC" id="2.7.11.1"/>
    </reaction>
</comment>
<evidence type="ECO:0000256" key="7">
    <source>
        <dbReference type="ARBA" id="ARBA00022553"/>
    </source>
</evidence>
<keyword evidence="7" id="KW-0597">Phosphoprotein</keyword>
<dbReference type="SUPFAM" id="SSF51695">
    <property type="entry name" value="PLC-like phosphodiesterases"/>
    <property type="match status" value="1"/>
</dbReference>
<dbReference type="PROSITE" id="PS00108">
    <property type="entry name" value="PROTEIN_KINASE_ST"/>
    <property type="match status" value="1"/>
</dbReference>
<sequence>MIAARYFQRKYSPAGDARADSPGSNSGGGQRTPPLPPTASTSVKGNNANGPQVNGGGYKIDHQSPIPERKHISKESNYIRLKRAKMDKSMFVRIKHIGVGAFGEVSLVRKIDTNHLYAMKTLRKADVLKRNQVAHVKAERDILAEADNEWVVKLYYSFQDKDNLYFVMDYIPGGDLMSLLIKLGIFEEPLARFYIAELTCAVESVHKMGFIHRDIKPDNILIDRDGHIKLTDFGLCTGFRWTHNSKYYQRNGEHGRQDSMEPNEDWVSAECRCYQTTQPLKPLERRRHREHQRCQAHSLVGTPNYMAPEVLIRTGYTQLCDWWSVGVILYEMLVGQPPFLAPSPAETQYKVIHWEQTLQIPKAANVSPEAKDLMLKLCTSAERRLGQIANEVKAHPFFKGVDFEKGVRRLTPPHIPRIRYSTDTSNFDPVDPDKLRDSGDSDDGSGSSGRSPHSFHGFFEFTFRRFFDDGGASAPYPPLHNLTISLDDSDNQDIFCMNFIRINNMRATAAISPSTIIIVIIAIKICTAHWDGAYMRNPTDGFSMKTRWLSEIRDDVKLREIAFPGTEKSGAFDASQRPSFSLVKSVADAIEQLVSMGLSAILNDAYTTQALNFKDQLNYGIRVLDIQLYHIEDQLILTCGYGHLNMGLDTVLDNVQLFLMNNPTETVLINLYMSKKIQPLDGFRNQFSVGHAIDSYLNAGRLRNYYLKPDSLDITLGEARGKFILISRETKFMSHVVKLNTDALTPSIVVNSIIMDQTYLYSNWDLHWQKWMPVKQHLLNTVASNDDKIFIDYLNGWGASFPYFVASGHSSPGTSAPRLATGLVTLNPEVSKAVKSTCVKNVPKLPDCMHFSKEFTRFSRSSPAPVTCASTLLSQNEKSKKHQCDVFFVPSPRVSHFSRGDFSIFFCR</sequence>
<feature type="compositionally biased region" description="Polar residues" evidence="17">
    <location>
        <begin position="38"/>
        <end position="52"/>
    </location>
</feature>
<evidence type="ECO:0000256" key="6">
    <source>
        <dbReference type="ARBA" id="ARBA00022527"/>
    </source>
</evidence>
<dbReference type="PANTHER" id="PTHR24356">
    <property type="entry name" value="SERINE/THREONINE-PROTEIN KINASE"/>
    <property type="match status" value="1"/>
</dbReference>
<dbReference type="EMBL" id="CADCXU010013527">
    <property type="protein sequence ID" value="CAB0003566.1"/>
    <property type="molecule type" value="Genomic_DNA"/>
</dbReference>
<dbReference type="InterPro" id="IPR000719">
    <property type="entry name" value="Prot_kinase_dom"/>
</dbReference>
<dbReference type="OrthoDB" id="3638488at2759"/>
<keyword evidence="13" id="KW-0460">Magnesium</keyword>
<evidence type="ECO:0000256" key="11">
    <source>
        <dbReference type="ARBA" id="ARBA00022777"/>
    </source>
</evidence>
<dbReference type="PROSITE" id="PS51285">
    <property type="entry name" value="AGC_KINASE_CTER"/>
    <property type="match status" value="1"/>
</dbReference>
<feature type="domain" description="Protein kinase" evidence="18">
    <location>
        <begin position="91"/>
        <end position="398"/>
    </location>
</feature>
<evidence type="ECO:0000256" key="17">
    <source>
        <dbReference type="SAM" id="MobiDB-lite"/>
    </source>
</evidence>
<comment type="subcellular location">
    <subcellularLocation>
        <location evidence="2">Cytoplasm</location>
    </subcellularLocation>
</comment>
<keyword evidence="5" id="KW-0963">Cytoplasm</keyword>
<comment type="catalytic activity">
    <reaction evidence="15">
        <text>L-seryl-[protein] + ATP = O-phospho-L-seryl-[protein] + ADP + H(+)</text>
        <dbReference type="Rhea" id="RHEA:17989"/>
        <dbReference type="Rhea" id="RHEA-COMP:9863"/>
        <dbReference type="Rhea" id="RHEA-COMP:11604"/>
        <dbReference type="ChEBI" id="CHEBI:15378"/>
        <dbReference type="ChEBI" id="CHEBI:29999"/>
        <dbReference type="ChEBI" id="CHEBI:30616"/>
        <dbReference type="ChEBI" id="CHEBI:83421"/>
        <dbReference type="ChEBI" id="CHEBI:456216"/>
        <dbReference type="EC" id="2.7.11.1"/>
    </reaction>
</comment>
<feature type="binding site" evidence="16">
    <location>
        <position position="120"/>
    </location>
    <ligand>
        <name>ATP</name>
        <dbReference type="ChEBI" id="CHEBI:30616"/>
    </ligand>
</feature>
<accession>A0A6H5GKJ1</accession>
<dbReference type="PANTHER" id="PTHR24356:SF418">
    <property type="entry name" value="SERINE_THREONINE-PROTEIN KINASE WARTS"/>
    <property type="match status" value="1"/>
</dbReference>
<dbReference type="GO" id="GO:0048814">
    <property type="term" value="P:regulation of dendrite morphogenesis"/>
    <property type="evidence" value="ECO:0007669"/>
    <property type="project" value="UniProtKB-ARBA"/>
</dbReference>
<keyword evidence="9" id="KW-0479">Metal-binding</keyword>
<keyword evidence="21" id="KW-1185">Reference proteome</keyword>
<dbReference type="GO" id="GO:0000082">
    <property type="term" value="P:G1/S transition of mitotic cell cycle"/>
    <property type="evidence" value="ECO:0007669"/>
    <property type="project" value="TreeGrafter"/>
</dbReference>
<dbReference type="PROSITE" id="PS50011">
    <property type="entry name" value="PROTEIN_KINASE_DOM"/>
    <property type="match status" value="1"/>
</dbReference>
<protein>
    <recommendedName>
        <fullName evidence="4">non-specific serine/threonine protein kinase</fullName>
        <ecNumber evidence="4">2.7.11.1</ecNumber>
    </recommendedName>
</protein>
<dbReference type="InterPro" id="IPR017946">
    <property type="entry name" value="PLC-like_Pdiesterase_TIM-brl"/>
</dbReference>
<dbReference type="GO" id="GO:0006629">
    <property type="term" value="P:lipid metabolic process"/>
    <property type="evidence" value="ECO:0007669"/>
    <property type="project" value="InterPro"/>
</dbReference>
<organism evidence="20 21">
    <name type="scientific">Nesidiocoris tenuis</name>
    <dbReference type="NCBI Taxonomy" id="355587"/>
    <lineage>
        <taxon>Eukaryota</taxon>
        <taxon>Metazoa</taxon>
        <taxon>Ecdysozoa</taxon>
        <taxon>Arthropoda</taxon>
        <taxon>Hexapoda</taxon>
        <taxon>Insecta</taxon>
        <taxon>Pterygota</taxon>
        <taxon>Neoptera</taxon>
        <taxon>Paraneoptera</taxon>
        <taxon>Hemiptera</taxon>
        <taxon>Heteroptera</taxon>
        <taxon>Panheteroptera</taxon>
        <taxon>Cimicomorpha</taxon>
        <taxon>Miridae</taxon>
        <taxon>Dicyphina</taxon>
        <taxon>Nesidiocoris</taxon>
    </lineage>
</organism>
<evidence type="ECO:0000256" key="14">
    <source>
        <dbReference type="ARBA" id="ARBA00047899"/>
    </source>
</evidence>
<dbReference type="InterPro" id="IPR011009">
    <property type="entry name" value="Kinase-like_dom_sf"/>
</dbReference>
<keyword evidence="10 16" id="KW-0547">Nucleotide-binding</keyword>
<dbReference type="InterPro" id="IPR008271">
    <property type="entry name" value="Ser/Thr_kinase_AS"/>
</dbReference>
<dbReference type="AlphaFoldDB" id="A0A6H5GKJ1"/>
<reference evidence="20 21" key="1">
    <citation type="submission" date="2020-02" db="EMBL/GenBank/DDBJ databases">
        <authorList>
            <person name="Ferguson B K."/>
        </authorList>
    </citation>
    <scope>NUCLEOTIDE SEQUENCE [LARGE SCALE GENOMIC DNA]</scope>
</reference>
<keyword evidence="8" id="KW-0808">Transferase</keyword>
<dbReference type="GO" id="GO:0048731">
    <property type="term" value="P:system development"/>
    <property type="evidence" value="ECO:0007669"/>
    <property type="project" value="UniProtKB-ARBA"/>
</dbReference>
<dbReference type="GO" id="GO:0004674">
    <property type="term" value="F:protein serine/threonine kinase activity"/>
    <property type="evidence" value="ECO:0007669"/>
    <property type="project" value="UniProtKB-KW"/>
</dbReference>
<dbReference type="InterPro" id="IPR017441">
    <property type="entry name" value="Protein_kinase_ATP_BS"/>
</dbReference>
<dbReference type="FunFam" id="1.10.510.10:FF:000086">
    <property type="entry name" value="Non-specific serine/threonine protein kinase"/>
    <property type="match status" value="1"/>
</dbReference>
<keyword evidence="12 16" id="KW-0067">ATP-binding</keyword>
<dbReference type="PROSITE" id="PS00107">
    <property type="entry name" value="PROTEIN_KINASE_ATP"/>
    <property type="match status" value="1"/>
</dbReference>
<dbReference type="GO" id="GO:0051093">
    <property type="term" value="P:negative regulation of developmental process"/>
    <property type="evidence" value="ECO:0007669"/>
    <property type="project" value="UniProtKB-ARBA"/>
</dbReference>
<evidence type="ECO:0000256" key="4">
    <source>
        <dbReference type="ARBA" id="ARBA00012513"/>
    </source>
</evidence>
<evidence type="ECO:0000256" key="9">
    <source>
        <dbReference type="ARBA" id="ARBA00022723"/>
    </source>
</evidence>
<proteinExistence type="inferred from homology"/>
<evidence type="ECO:0000256" key="2">
    <source>
        <dbReference type="ARBA" id="ARBA00004496"/>
    </source>
</evidence>
<comment type="similarity">
    <text evidence="3">Belongs to the protein kinase superfamily. AGC Ser/Thr protein kinase family.</text>
</comment>
<dbReference type="GO" id="GO:0009653">
    <property type="term" value="P:anatomical structure morphogenesis"/>
    <property type="evidence" value="ECO:0007669"/>
    <property type="project" value="UniProtKB-ARBA"/>
</dbReference>
<dbReference type="InterPro" id="IPR050236">
    <property type="entry name" value="Ser_Thr_kinase_AGC"/>
</dbReference>
<evidence type="ECO:0000256" key="5">
    <source>
        <dbReference type="ARBA" id="ARBA00022490"/>
    </source>
</evidence>
<gene>
    <name evidence="20" type="ORF">NTEN_LOCUS9085</name>
</gene>
<dbReference type="SUPFAM" id="SSF56112">
    <property type="entry name" value="Protein kinase-like (PK-like)"/>
    <property type="match status" value="1"/>
</dbReference>
<evidence type="ECO:0000313" key="20">
    <source>
        <dbReference type="EMBL" id="CAB0003566.1"/>
    </source>
</evidence>
<dbReference type="SMART" id="SM00220">
    <property type="entry name" value="S_TKc"/>
    <property type="match status" value="1"/>
</dbReference>
<dbReference type="GO" id="GO:0043065">
    <property type="term" value="P:positive regulation of apoptotic process"/>
    <property type="evidence" value="ECO:0007669"/>
    <property type="project" value="TreeGrafter"/>
</dbReference>
<dbReference type="GO" id="GO:0035329">
    <property type="term" value="P:hippo signaling"/>
    <property type="evidence" value="ECO:0007669"/>
    <property type="project" value="TreeGrafter"/>
</dbReference>
<evidence type="ECO:0000256" key="10">
    <source>
        <dbReference type="ARBA" id="ARBA00022741"/>
    </source>
</evidence>
<keyword evidence="6" id="KW-0723">Serine/threonine-protein kinase</keyword>
<feature type="region of interest" description="Disordered" evidence="17">
    <location>
        <begin position="9"/>
        <end position="73"/>
    </location>
</feature>
<evidence type="ECO:0000256" key="13">
    <source>
        <dbReference type="ARBA" id="ARBA00022842"/>
    </source>
</evidence>
<evidence type="ECO:0000256" key="8">
    <source>
        <dbReference type="ARBA" id="ARBA00022679"/>
    </source>
</evidence>
<evidence type="ECO:0000256" key="3">
    <source>
        <dbReference type="ARBA" id="ARBA00009903"/>
    </source>
</evidence>
<name>A0A6H5GKJ1_9HEMI</name>
<evidence type="ECO:0000256" key="12">
    <source>
        <dbReference type="ARBA" id="ARBA00022840"/>
    </source>
</evidence>
<dbReference type="Gene3D" id="3.20.20.190">
    <property type="entry name" value="Phosphatidylinositol (PI) phosphodiesterase"/>
    <property type="match status" value="1"/>
</dbReference>
<dbReference type="Gene3D" id="1.10.510.10">
    <property type="entry name" value="Transferase(Phosphotransferase) domain 1"/>
    <property type="match status" value="2"/>
</dbReference>
<dbReference type="Pfam" id="PF00069">
    <property type="entry name" value="Pkinase"/>
    <property type="match status" value="2"/>
</dbReference>
<dbReference type="InterPro" id="IPR000961">
    <property type="entry name" value="AGC-kinase_C"/>
</dbReference>
<dbReference type="Gene3D" id="3.30.200.20">
    <property type="entry name" value="Phosphorylase Kinase, domain 1"/>
    <property type="match status" value="2"/>
</dbReference>
<comment type="cofactor">
    <cofactor evidence="1">
        <name>Mg(2+)</name>
        <dbReference type="ChEBI" id="CHEBI:18420"/>
    </cofactor>
</comment>
<dbReference type="SMART" id="SM00133">
    <property type="entry name" value="S_TK_X"/>
    <property type="match status" value="1"/>
</dbReference>
<evidence type="ECO:0000313" key="21">
    <source>
        <dbReference type="Proteomes" id="UP000479000"/>
    </source>
</evidence>
<dbReference type="FunFam" id="3.30.200.20:FF:000391">
    <property type="entry name" value="Large tumor suppressor kinase 1"/>
    <property type="match status" value="1"/>
</dbReference>
<dbReference type="GO" id="GO:0042308">
    <property type="term" value="P:negative regulation of protein import into nucleus"/>
    <property type="evidence" value="ECO:0007669"/>
    <property type="project" value="UniProtKB-ARBA"/>
</dbReference>
<evidence type="ECO:0000259" key="19">
    <source>
        <dbReference type="PROSITE" id="PS51285"/>
    </source>
</evidence>
<dbReference type="GO" id="GO:0022604">
    <property type="term" value="P:regulation of cell morphogenesis"/>
    <property type="evidence" value="ECO:0007669"/>
    <property type="project" value="UniProtKB-ARBA"/>
</dbReference>
<dbReference type="FunFam" id="1.10.510.10:FF:000057">
    <property type="entry name" value="Non-specific serine/threonine protein kinase"/>
    <property type="match status" value="1"/>
</dbReference>
<feature type="compositionally biased region" description="Basic and acidic residues" evidence="17">
    <location>
        <begin position="59"/>
        <end position="73"/>
    </location>
</feature>
<dbReference type="CDD" id="cd05598">
    <property type="entry name" value="STKc_LATS"/>
    <property type="match status" value="1"/>
</dbReference>
<dbReference type="Proteomes" id="UP000479000">
    <property type="component" value="Unassembled WGS sequence"/>
</dbReference>
<evidence type="ECO:0000259" key="18">
    <source>
        <dbReference type="PROSITE" id="PS50011"/>
    </source>
</evidence>
<feature type="domain" description="AGC-kinase C-terminal" evidence="19">
    <location>
        <begin position="399"/>
        <end position="470"/>
    </location>
</feature>
<evidence type="ECO:0000256" key="15">
    <source>
        <dbReference type="ARBA" id="ARBA00048679"/>
    </source>
</evidence>
<dbReference type="GO" id="GO:0071944">
    <property type="term" value="C:cell periphery"/>
    <property type="evidence" value="ECO:0007669"/>
    <property type="project" value="UniProtKB-ARBA"/>
</dbReference>
<dbReference type="GO" id="GO:0008081">
    <property type="term" value="F:phosphoric diester hydrolase activity"/>
    <property type="evidence" value="ECO:0007669"/>
    <property type="project" value="InterPro"/>
</dbReference>
<dbReference type="GO" id="GO:0046872">
    <property type="term" value="F:metal ion binding"/>
    <property type="evidence" value="ECO:0007669"/>
    <property type="project" value="UniProtKB-KW"/>
</dbReference>